<name>A0A8J2YZG4_9PROT</name>
<dbReference type="Pfam" id="PF00561">
    <property type="entry name" value="Abhydrolase_1"/>
    <property type="match status" value="1"/>
</dbReference>
<evidence type="ECO:0000259" key="1">
    <source>
        <dbReference type="Pfam" id="PF00561"/>
    </source>
</evidence>
<comment type="caution">
    <text evidence="2">The sequence shown here is derived from an EMBL/GenBank/DDBJ whole genome shotgun (WGS) entry which is preliminary data.</text>
</comment>
<organism evidence="2 3">
    <name type="scientific">Aliidongia dinghuensis</name>
    <dbReference type="NCBI Taxonomy" id="1867774"/>
    <lineage>
        <taxon>Bacteria</taxon>
        <taxon>Pseudomonadati</taxon>
        <taxon>Pseudomonadota</taxon>
        <taxon>Alphaproteobacteria</taxon>
        <taxon>Rhodospirillales</taxon>
        <taxon>Dongiaceae</taxon>
        <taxon>Aliidongia</taxon>
    </lineage>
</organism>
<gene>
    <name evidence="2" type="ORF">GCM10011611_60730</name>
</gene>
<dbReference type="PANTHER" id="PTHR43194:SF2">
    <property type="entry name" value="PEROXISOMAL MEMBRANE PROTEIN LPX1"/>
    <property type="match status" value="1"/>
</dbReference>
<dbReference type="EMBL" id="BMJQ01000023">
    <property type="protein sequence ID" value="GGF46139.1"/>
    <property type="molecule type" value="Genomic_DNA"/>
</dbReference>
<accession>A0A8J2YZG4</accession>
<keyword evidence="2" id="KW-0378">Hydrolase</keyword>
<keyword evidence="3" id="KW-1185">Reference proteome</keyword>
<dbReference type="Proteomes" id="UP000646365">
    <property type="component" value="Unassembled WGS sequence"/>
</dbReference>
<dbReference type="InterPro" id="IPR000073">
    <property type="entry name" value="AB_hydrolase_1"/>
</dbReference>
<protein>
    <submittedName>
        <fullName evidence="2">Alpha/beta hydrolase</fullName>
    </submittedName>
</protein>
<feature type="domain" description="AB hydrolase-1" evidence="1">
    <location>
        <begin position="21"/>
        <end position="246"/>
    </location>
</feature>
<evidence type="ECO:0000313" key="3">
    <source>
        <dbReference type="Proteomes" id="UP000646365"/>
    </source>
</evidence>
<reference evidence="2" key="2">
    <citation type="submission" date="2020-09" db="EMBL/GenBank/DDBJ databases">
        <authorList>
            <person name="Sun Q."/>
            <person name="Zhou Y."/>
        </authorList>
    </citation>
    <scope>NUCLEOTIDE SEQUENCE</scope>
    <source>
        <strain evidence="2">CGMCC 1.15725</strain>
    </source>
</reference>
<proteinExistence type="predicted"/>
<reference evidence="2" key="1">
    <citation type="journal article" date="2014" name="Int. J. Syst. Evol. Microbiol.">
        <title>Complete genome sequence of Corynebacterium casei LMG S-19264T (=DSM 44701T), isolated from a smear-ripened cheese.</title>
        <authorList>
            <consortium name="US DOE Joint Genome Institute (JGI-PGF)"/>
            <person name="Walter F."/>
            <person name="Albersmeier A."/>
            <person name="Kalinowski J."/>
            <person name="Ruckert C."/>
        </authorList>
    </citation>
    <scope>NUCLEOTIDE SEQUENCE</scope>
    <source>
        <strain evidence="2">CGMCC 1.15725</strain>
    </source>
</reference>
<dbReference type="Gene3D" id="3.40.50.1820">
    <property type="entry name" value="alpha/beta hydrolase"/>
    <property type="match status" value="1"/>
</dbReference>
<dbReference type="InterPro" id="IPR029058">
    <property type="entry name" value="AB_hydrolase_fold"/>
</dbReference>
<dbReference type="AlphaFoldDB" id="A0A8J2YZG4"/>
<dbReference type="PANTHER" id="PTHR43194">
    <property type="entry name" value="HYDROLASE ALPHA/BETA FOLD FAMILY"/>
    <property type="match status" value="1"/>
</dbReference>
<dbReference type="SUPFAM" id="SSF53474">
    <property type="entry name" value="alpha/beta-Hydrolases"/>
    <property type="match status" value="1"/>
</dbReference>
<dbReference type="PRINTS" id="PR00412">
    <property type="entry name" value="EPOXHYDRLASE"/>
</dbReference>
<dbReference type="PRINTS" id="PR00111">
    <property type="entry name" value="ABHYDROLASE"/>
</dbReference>
<sequence length="261" mass="26716">MLDSRSIGIATGGRPFDPHLPVIVLVHGAGMDHTVWAYQARALAHRGWSVLAVDLPGHGGSAGPALDSVAAMAGWIWRLLDQLGVARAALAGHSMGSLVALEAAAMGGDRTTGLALLGTVPQMAVHPTMLESARAGDHRVIDMMVGWSFGRQSLLGSVGTPGGYLPAGAERLLERGDRQSLASDLAACATYQDALAAAARVACPTRLILGAEDKMTTPAKAAPLARAIAGSRTIVLPGAGHMMMQEAPGAVTAALTEIARA</sequence>
<dbReference type="GO" id="GO:0016787">
    <property type="term" value="F:hydrolase activity"/>
    <property type="evidence" value="ECO:0007669"/>
    <property type="project" value="UniProtKB-KW"/>
</dbReference>
<evidence type="ECO:0000313" key="2">
    <source>
        <dbReference type="EMBL" id="GGF46139.1"/>
    </source>
</evidence>
<dbReference type="InterPro" id="IPR050228">
    <property type="entry name" value="Carboxylesterase_BioH"/>
</dbReference>
<dbReference type="InterPro" id="IPR000639">
    <property type="entry name" value="Epox_hydrolase-like"/>
</dbReference>